<reference evidence="3 4" key="1">
    <citation type="submission" date="2016-07" db="EMBL/GenBank/DDBJ databases">
        <title>Pervasive Adenine N6-methylation of Active Genes in Fungi.</title>
        <authorList>
            <consortium name="DOE Joint Genome Institute"/>
            <person name="Mondo S.J."/>
            <person name="Dannebaum R.O."/>
            <person name="Kuo R.C."/>
            <person name="Labutti K."/>
            <person name="Haridas S."/>
            <person name="Kuo A."/>
            <person name="Salamov A."/>
            <person name="Ahrendt S.R."/>
            <person name="Lipzen A."/>
            <person name="Sullivan W."/>
            <person name="Andreopoulos W.B."/>
            <person name="Clum A."/>
            <person name="Lindquist E."/>
            <person name="Daum C."/>
            <person name="Ramamoorthy G.K."/>
            <person name="Gryganskyi A."/>
            <person name="Culley D."/>
            <person name="Magnuson J.K."/>
            <person name="James T.Y."/>
            <person name="O'Malley M.A."/>
            <person name="Stajich J.E."/>
            <person name="Spatafora J.W."/>
            <person name="Visel A."/>
            <person name="Grigoriev I.V."/>
        </authorList>
    </citation>
    <scope>NUCLEOTIDE SEQUENCE [LARGE SCALE GENOMIC DNA]</scope>
    <source>
        <strain evidence="3 4">NRRL 2496</strain>
    </source>
</reference>
<accession>A0A1X2H2J3</accession>
<sequence length="420" mass="47086">MEWSLYRHCDQEHGCHCDWRLSVHGCEESHAMQIVYIVNIAYSALVAIGGLGILYNRCVLKGRRFFEINSGKGCLRPKPIECMILLLTIFNLFRLTSAVILVWDVAPNNMMLRSWLFEFPWYFGYGGFALYLLGIAQTLADSHKAISEGWLPSPLTVDIVGCTIFLAPPILHTPVVLVSGALAAGGNEHAAQALVRVQYSLWTLHCCVLSSAVMFSGIRLVRILNGHLTKFQVGSPRYSAIKNGIFKINAVMGIITLCLMLFAAQCLLYAILRDQIMTSTAGSIALAVIWTYLGPAAIFCVELAIIFNPSKSPFLRLGASTKSSSEEKSSNVYETDYTSTFQQHQQHQESTIPGTLSRNAFDELKQTRIEKKHNETFQLRSIDDTHEPHQRHHTHPQHSFPEDNEEQHRKSSSQASLVYN</sequence>
<feature type="transmembrane region" description="Helical" evidence="2">
    <location>
        <begin position="284"/>
        <end position="307"/>
    </location>
</feature>
<dbReference type="InParanoid" id="A0A1X2H2J3"/>
<name>A0A1X2H2J3_SYNRA</name>
<dbReference type="OrthoDB" id="2131431at2759"/>
<keyword evidence="2" id="KW-0472">Membrane</keyword>
<dbReference type="OMA" id="ECHCDFR"/>
<feature type="transmembrane region" description="Helical" evidence="2">
    <location>
        <begin position="82"/>
        <end position="102"/>
    </location>
</feature>
<dbReference type="Proteomes" id="UP000242180">
    <property type="component" value="Unassembled WGS sequence"/>
</dbReference>
<keyword evidence="2" id="KW-1133">Transmembrane helix</keyword>
<keyword evidence="2" id="KW-0812">Transmembrane</keyword>
<keyword evidence="4" id="KW-1185">Reference proteome</keyword>
<feature type="transmembrane region" description="Helical" evidence="2">
    <location>
        <begin position="202"/>
        <end position="224"/>
    </location>
</feature>
<proteinExistence type="predicted"/>
<evidence type="ECO:0000313" key="4">
    <source>
        <dbReference type="Proteomes" id="UP000242180"/>
    </source>
</evidence>
<feature type="transmembrane region" description="Helical" evidence="2">
    <location>
        <begin position="34"/>
        <end position="55"/>
    </location>
</feature>
<evidence type="ECO:0000313" key="3">
    <source>
        <dbReference type="EMBL" id="ORY92030.1"/>
    </source>
</evidence>
<protein>
    <recommendedName>
        <fullName evidence="5">THH1/TOM1/TOM3 domain-containing protein</fullName>
    </recommendedName>
</protein>
<dbReference type="AlphaFoldDB" id="A0A1X2H2J3"/>
<gene>
    <name evidence="3" type="ORF">BCR43DRAFT_497671</name>
</gene>
<comment type="caution">
    <text evidence="3">The sequence shown here is derived from an EMBL/GenBank/DDBJ whole genome shotgun (WGS) entry which is preliminary data.</text>
</comment>
<organism evidence="3 4">
    <name type="scientific">Syncephalastrum racemosum</name>
    <name type="common">Filamentous fungus</name>
    <dbReference type="NCBI Taxonomy" id="13706"/>
    <lineage>
        <taxon>Eukaryota</taxon>
        <taxon>Fungi</taxon>
        <taxon>Fungi incertae sedis</taxon>
        <taxon>Mucoromycota</taxon>
        <taxon>Mucoromycotina</taxon>
        <taxon>Mucoromycetes</taxon>
        <taxon>Mucorales</taxon>
        <taxon>Syncephalastraceae</taxon>
        <taxon>Syncephalastrum</taxon>
    </lineage>
</organism>
<evidence type="ECO:0000256" key="2">
    <source>
        <dbReference type="SAM" id="Phobius"/>
    </source>
</evidence>
<evidence type="ECO:0008006" key="5">
    <source>
        <dbReference type="Google" id="ProtNLM"/>
    </source>
</evidence>
<dbReference type="EMBL" id="MCGN01000010">
    <property type="protein sequence ID" value="ORY92030.1"/>
    <property type="molecule type" value="Genomic_DNA"/>
</dbReference>
<feature type="transmembrane region" description="Helical" evidence="2">
    <location>
        <begin position="245"/>
        <end position="272"/>
    </location>
</feature>
<feature type="region of interest" description="Disordered" evidence="1">
    <location>
        <begin position="383"/>
        <end position="420"/>
    </location>
</feature>
<feature type="transmembrane region" description="Helical" evidence="2">
    <location>
        <begin position="122"/>
        <end position="140"/>
    </location>
</feature>
<evidence type="ECO:0000256" key="1">
    <source>
        <dbReference type="SAM" id="MobiDB-lite"/>
    </source>
</evidence>